<evidence type="ECO:0000313" key="1">
    <source>
        <dbReference type="EMBL" id="KAK2156651.1"/>
    </source>
</evidence>
<organism evidence="1 2">
    <name type="scientific">Paralvinella palmiformis</name>
    <dbReference type="NCBI Taxonomy" id="53620"/>
    <lineage>
        <taxon>Eukaryota</taxon>
        <taxon>Metazoa</taxon>
        <taxon>Spiralia</taxon>
        <taxon>Lophotrochozoa</taxon>
        <taxon>Annelida</taxon>
        <taxon>Polychaeta</taxon>
        <taxon>Sedentaria</taxon>
        <taxon>Canalipalpata</taxon>
        <taxon>Terebellida</taxon>
        <taxon>Terebelliformia</taxon>
        <taxon>Alvinellidae</taxon>
        <taxon>Paralvinella</taxon>
    </lineage>
</organism>
<evidence type="ECO:0000313" key="2">
    <source>
        <dbReference type="Proteomes" id="UP001208570"/>
    </source>
</evidence>
<feature type="non-terminal residue" evidence="1">
    <location>
        <position position="1"/>
    </location>
</feature>
<dbReference type="EMBL" id="JAODUP010000208">
    <property type="protein sequence ID" value="KAK2156651.1"/>
    <property type="molecule type" value="Genomic_DNA"/>
</dbReference>
<sequence length="14" mass="1716">QYLKVFSYTIILDL</sequence>
<accession>A0AAD9JPR2</accession>
<protein>
    <submittedName>
        <fullName evidence="1">Uncharacterized protein</fullName>
    </submittedName>
</protein>
<keyword evidence="2" id="KW-1185">Reference proteome</keyword>
<gene>
    <name evidence="1" type="ORF">LSH36_208g04098</name>
</gene>
<name>A0AAD9JPR2_9ANNE</name>
<proteinExistence type="predicted"/>
<reference evidence="1" key="1">
    <citation type="journal article" date="2023" name="Mol. Biol. Evol.">
        <title>Third-Generation Sequencing Reveals the Adaptive Role of the Epigenome in Three Deep-Sea Polychaetes.</title>
        <authorList>
            <person name="Perez M."/>
            <person name="Aroh O."/>
            <person name="Sun Y."/>
            <person name="Lan Y."/>
            <person name="Juniper S.K."/>
            <person name="Young C.R."/>
            <person name="Angers B."/>
            <person name="Qian P.Y."/>
        </authorList>
    </citation>
    <scope>NUCLEOTIDE SEQUENCE</scope>
    <source>
        <strain evidence="1">P08H-3</strain>
    </source>
</reference>
<dbReference type="Proteomes" id="UP001208570">
    <property type="component" value="Unassembled WGS sequence"/>
</dbReference>
<comment type="caution">
    <text evidence="1">The sequence shown here is derived from an EMBL/GenBank/DDBJ whole genome shotgun (WGS) entry which is preliminary data.</text>
</comment>